<reference evidence="2 3" key="1">
    <citation type="submission" date="2022-01" db="EMBL/GenBank/DDBJ databases">
        <title>Flavihumibacter sp. nov., isolated from sediment of a river.</title>
        <authorList>
            <person name="Liu H."/>
        </authorList>
    </citation>
    <scope>NUCLEOTIDE SEQUENCE [LARGE SCALE GENOMIC DNA]</scope>
    <source>
        <strain evidence="2 3">RY-1</strain>
    </source>
</reference>
<organism evidence="2 3">
    <name type="scientific">Flavihumibacter fluminis</name>
    <dbReference type="NCBI Taxonomy" id="2909236"/>
    <lineage>
        <taxon>Bacteria</taxon>
        <taxon>Pseudomonadati</taxon>
        <taxon>Bacteroidota</taxon>
        <taxon>Chitinophagia</taxon>
        <taxon>Chitinophagales</taxon>
        <taxon>Chitinophagaceae</taxon>
        <taxon>Flavihumibacter</taxon>
    </lineage>
</organism>
<dbReference type="RefSeq" id="WP_234863751.1">
    <property type="nucleotide sequence ID" value="NZ_JAKEVY010000001.1"/>
</dbReference>
<evidence type="ECO:0000313" key="2">
    <source>
        <dbReference type="EMBL" id="MCF1713250.1"/>
    </source>
</evidence>
<dbReference type="EMBL" id="JAKEVY010000001">
    <property type="protein sequence ID" value="MCF1713250.1"/>
    <property type="molecule type" value="Genomic_DNA"/>
</dbReference>
<keyword evidence="1" id="KW-0732">Signal</keyword>
<evidence type="ECO:0000313" key="3">
    <source>
        <dbReference type="Proteomes" id="UP001200145"/>
    </source>
</evidence>
<evidence type="ECO:0008006" key="4">
    <source>
        <dbReference type="Google" id="ProtNLM"/>
    </source>
</evidence>
<feature type="chain" id="PRO_5046466392" description="Outer membrane beta-barrel porin/alpha-amylase" evidence="1">
    <location>
        <begin position="20"/>
        <end position="262"/>
    </location>
</feature>
<name>A0ABS9BD97_9BACT</name>
<keyword evidence="3" id="KW-1185">Reference proteome</keyword>
<comment type="caution">
    <text evidence="2">The sequence shown here is derived from an EMBL/GenBank/DDBJ whole genome shotgun (WGS) entry which is preliminary data.</text>
</comment>
<accession>A0ABS9BD97</accession>
<protein>
    <recommendedName>
        <fullName evidence="4">Outer membrane beta-barrel porin/alpha-amylase</fullName>
    </recommendedName>
</protein>
<proteinExistence type="predicted"/>
<feature type="signal peptide" evidence="1">
    <location>
        <begin position="1"/>
        <end position="19"/>
    </location>
</feature>
<gene>
    <name evidence="2" type="ORF">L0U88_01250</name>
</gene>
<sequence>MKSLLTLPVILLLTSAAYAQDHSGSEAEELAKKLANPVANLISLPIQTNTDFGAGINNGSRMVINVQPVIPFSVSKNLNLITRWIVPVTTQHNYTGPSTQQTGIGDAVISGFLSPKNSKLTWGAGPVFVVPIATNQFLGAKKWAVGPTLVALSQKNGWTYGGLVNHLVSIAGDKNRSAVNATFLNPFLTYNWKSGAGITANFEYTRDWENDINVLLFVPTASAVTKFGSQTVSFGIGPRIHLSPDNKPDFGIRAGISLIFPK</sequence>
<dbReference type="Proteomes" id="UP001200145">
    <property type="component" value="Unassembled WGS sequence"/>
</dbReference>
<evidence type="ECO:0000256" key="1">
    <source>
        <dbReference type="SAM" id="SignalP"/>
    </source>
</evidence>